<keyword evidence="1" id="KW-0175">Coiled coil</keyword>
<dbReference type="InterPro" id="IPR018540">
    <property type="entry name" value="Spo0E-like"/>
</dbReference>
<feature type="coiled-coil region" evidence="1">
    <location>
        <begin position="6"/>
        <end position="33"/>
    </location>
</feature>
<accession>A0A2W0HFP2</accession>
<gene>
    <name evidence="2" type="ORF">CR205_15105</name>
</gene>
<name>A0A2W0HFP2_9BACI</name>
<evidence type="ECO:0000313" key="2">
    <source>
        <dbReference type="EMBL" id="PYZ95722.1"/>
    </source>
</evidence>
<reference evidence="2 3" key="1">
    <citation type="submission" date="2017-10" db="EMBL/GenBank/DDBJ databases">
        <title>Bacillus sp. nov., a halophilic bacterium isolated from a Yangshapao Lake.</title>
        <authorList>
            <person name="Wang H."/>
        </authorList>
    </citation>
    <scope>NUCLEOTIDE SEQUENCE [LARGE SCALE GENOMIC DNA]</scope>
    <source>
        <strain evidence="2 3">YSP-3</strain>
    </source>
</reference>
<keyword evidence="3" id="KW-1185">Reference proteome</keyword>
<dbReference type="InterPro" id="IPR036638">
    <property type="entry name" value="HLH_DNA-bd_sf"/>
</dbReference>
<evidence type="ECO:0000313" key="3">
    <source>
        <dbReference type="Proteomes" id="UP000248066"/>
    </source>
</evidence>
<dbReference type="EMBL" id="PDOF01000003">
    <property type="protein sequence ID" value="PYZ95722.1"/>
    <property type="molecule type" value="Genomic_DNA"/>
</dbReference>
<dbReference type="GO" id="GO:0043937">
    <property type="term" value="P:regulation of sporulation"/>
    <property type="evidence" value="ECO:0007669"/>
    <property type="project" value="InterPro"/>
</dbReference>
<protein>
    <submittedName>
        <fullName evidence="2">Sporulation protein Spo0E</fullName>
    </submittedName>
</protein>
<organism evidence="2 3">
    <name type="scientific">Alteribacter lacisalsi</name>
    <dbReference type="NCBI Taxonomy" id="2045244"/>
    <lineage>
        <taxon>Bacteria</taxon>
        <taxon>Bacillati</taxon>
        <taxon>Bacillota</taxon>
        <taxon>Bacilli</taxon>
        <taxon>Bacillales</taxon>
        <taxon>Bacillaceae</taxon>
        <taxon>Alteribacter</taxon>
    </lineage>
</organism>
<dbReference type="InterPro" id="IPR037208">
    <property type="entry name" value="Spo0E-like_sf"/>
</dbReference>
<comment type="caution">
    <text evidence="2">The sequence shown here is derived from an EMBL/GenBank/DDBJ whole genome shotgun (WGS) entry which is preliminary data.</text>
</comment>
<dbReference type="AlphaFoldDB" id="A0A2W0HFP2"/>
<proteinExistence type="predicted"/>
<dbReference type="Gene3D" id="4.10.280.10">
    <property type="entry name" value="Helix-loop-helix DNA-binding domain"/>
    <property type="match status" value="1"/>
</dbReference>
<dbReference type="OrthoDB" id="1684493at2"/>
<dbReference type="Proteomes" id="UP000248066">
    <property type="component" value="Unassembled WGS sequence"/>
</dbReference>
<dbReference type="SUPFAM" id="SSF140500">
    <property type="entry name" value="BAS1536-like"/>
    <property type="match status" value="1"/>
</dbReference>
<dbReference type="RefSeq" id="WP_110520998.1">
    <property type="nucleotide sequence ID" value="NZ_PDOF01000003.1"/>
</dbReference>
<sequence length="65" mass="7626">MNAEQKQIKEDNLASLLGEIEKLRKEMLKAAEVNGRDHPSVLEYSKEIDRYHNLLIQYRQKRDGA</sequence>
<dbReference type="Pfam" id="PF09388">
    <property type="entry name" value="SpoOE-like"/>
    <property type="match status" value="1"/>
</dbReference>
<evidence type="ECO:0000256" key="1">
    <source>
        <dbReference type="SAM" id="Coils"/>
    </source>
</evidence>
<dbReference type="GO" id="GO:0046983">
    <property type="term" value="F:protein dimerization activity"/>
    <property type="evidence" value="ECO:0007669"/>
    <property type="project" value="InterPro"/>
</dbReference>